<evidence type="ECO:0000313" key="8">
    <source>
        <dbReference type="Proteomes" id="UP000317650"/>
    </source>
</evidence>
<dbReference type="EMBL" id="PYDT01000007">
    <property type="protein sequence ID" value="THU55722.1"/>
    <property type="molecule type" value="Genomic_DNA"/>
</dbReference>
<keyword evidence="4" id="KW-0067">ATP-binding</keyword>
<dbReference type="GO" id="GO:0005524">
    <property type="term" value="F:ATP binding"/>
    <property type="evidence" value="ECO:0007669"/>
    <property type="project" value="UniProtKB-KW"/>
</dbReference>
<keyword evidence="2" id="KW-0378">Hydrolase</keyword>
<keyword evidence="1" id="KW-0547">Nucleotide-binding</keyword>
<feature type="region of interest" description="Disordered" evidence="5">
    <location>
        <begin position="55"/>
        <end position="85"/>
    </location>
</feature>
<protein>
    <recommendedName>
        <fullName evidence="6">Helicase ATP-binding domain-containing protein</fullName>
    </recommendedName>
</protein>
<dbReference type="GO" id="GO:0003676">
    <property type="term" value="F:nucleic acid binding"/>
    <property type="evidence" value="ECO:0007669"/>
    <property type="project" value="InterPro"/>
</dbReference>
<feature type="compositionally biased region" description="Basic and acidic residues" evidence="5">
    <location>
        <begin position="59"/>
        <end position="70"/>
    </location>
</feature>
<dbReference type="Pfam" id="PF00270">
    <property type="entry name" value="DEAD"/>
    <property type="match status" value="1"/>
</dbReference>
<feature type="domain" description="Helicase ATP-binding" evidence="6">
    <location>
        <begin position="614"/>
        <end position="748"/>
    </location>
</feature>
<dbReference type="InterPro" id="IPR027417">
    <property type="entry name" value="P-loop_NTPase"/>
</dbReference>
<evidence type="ECO:0000256" key="1">
    <source>
        <dbReference type="ARBA" id="ARBA00022741"/>
    </source>
</evidence>
<dbReference type="InterPro" id="IPR014001">
    <property type="entry name" value="Helicase_ATP-bd"/>
</dbReference>
<evidence type="ECO:0000256" key="4">
    <source>
        <dbReference type="ARBA" id="ARBA00022840"/>
    </source>
</evidence>
<evidence type="ECO:0000259" key="6">
    <source>
        <dbReference type="PROSITE" id="PS51192"/>
    </source>
</evidence>
<accession>A0A4S8J5E2</accession>
<evidence type="ECO:0000256" key="5">
    <source>
        <dbReference type="SAM" id="MobiDB-lite"/>
    </source>
</evidence>
<evidence type="ECO:0000256" key="3">
    <source>
        <dbReference type="ARBA" id="ARBA00022806"/>
    </source>
</evidence>
<dbReference type="FunFam" id="3.40.50.300:FF:000968">
    <property type="entry name" value="Helicase and polymerase-containing protein TEBICHI"/>
    <property type="match status" value="1"/>
</dbReference>
<dbReference type="PANTHER" id="PTHR47961">
    <property type="entry name" value="DNA POLYMERASE THETA, PUTATIVE (AFU_ORTHOLOGUE AFUA_1G05260)-RELATED"/>
    <property type="match status" value="1"/>
</dbReference>
<comment type="caution">
    <text evidence="7">The sequence shown here is derived from an EMBL/GenBank/DDBJ whole genome shotgun (WGS) entry which is preliminary data.</text>
</comment>
<feature type="compositionally biased region" description="Polar residues" evidence="5">
    <location>
        <begin position="135"/>
        <end position="151"/>
    </location>
</feature>
<dbReference type="GO" id="GO:0016787">
    <property type="term" value="F:hydrolase activity"/>
    <property type="evidence" value="ECO:0007669"/>
    <property type="project" value="UniProtKB-KW"/>
</dbReference>
<dbReference type="InterPro" id="IPR011545">
    <property type="entry name" value="DEAD/DEAH_box_helicase_dom"/>
</dbReference>
<dbReference type="PANTHER" id="PTHR47961:SF6">
    <property type="entry name" value="DNA-DIRECTED DNA POLYMERASE"/>
    <property type="match status" value="1"/>
</dbReference>
<feature type="region of interest" description="Disordered" evidence="5">
    <location>
        <begin position="128"/>
        <end position="156"/>
    </location>
</feature>
<gene>
    <name evidence="7" type="ORF">C4D60_Mb11t09560</name>
</gene>
<evidence type="ECO:0000256" key="2">
    <source>
        <dbReference type="ARBA" id="ARBA00022801"/>
    </source>
</evidence>
<dbReference type="STRING" id="52838.A0A4S8J5E2"/>
<dbReference type="PROSITE" id="PS51192">
    <property type="entry name" value="HELICASE_ATP_BIND_1"/>
    <property type="match status" value="1"/>
</dbReference>
<sequence length="748" mass="81171">MASDPSRARIDQVSGNPCFPFSYSSLFLVRSPSRQDLVLIVCSSFGNQFFASRKRKTPLPKDEKPDKESRSPAAGSPGAKGTLDGFLARSPDVVSVAGQGQTRNSPRHDLVKRNLVSEIDSIADAVRKPDLVSDSAETGSSSRTAPGQESGSGDHLDFVRPRSAVVAAEKDSPEAVLACETSNEGNLELKRFAADFLSLYCSDLPSAESVPLESDQKGQKRNGSPSLVAVCSKTLSKRQCALDHSDMLVEAETTSHAFPEPPTHKLHPVAEEVVNNKVPGVKLCSEIDGVVSLRRCTATPDGSFTKTRHYMIGMCCNNRVTNETPKSALRCSIFSPGDEFWSEAIQVADGLLPAASNLPEGLQFSKCGTSDNKLRTDESSCRATNGVLDSGSMASKISQKIVEKPIVENKTLLKISQHIEVSPLPVKHFDFSCEDSFCQCGVEKNESAIGVSVEPANSNYIQQKHLDSLLFKKHSEDMEQCLAPKENSDFSFCNSGGSSSSTGKSYQTGAGSDLDACLGKGNLPTQENNMGQIRSVRLPVCLPGTGYDSANLERKQKNKLIANGNYEEFGTPSSSVPPKYRLQLHSWLPPEVCNIYKRKGISELYPWQVECLLVDGVLEKRNLVYCATTSSGKSFVAEILMLRQVLSTGKMALLVLPYVSLCAEKAEHLELLLEPLGKHVRSFYGNQGGGSLPKDTSVAVCTIEKANSLINRLLEEGRLSELGIIVIDELHMTIGDVFKWELFVFGLG</sequence>
<dbReference type="Gene3D" id="3.40.50.300">
    <property type="entry name" value="P-loop containing nucleotide triphosphate hydrolases"/>
    <property type="match status" value="1"/>
</dbReference>
<dbReference type="InterPro" id="IPR050474">
    <property type="entry name" value="Hel308_SKI2-like"/>
</dbReference>
<dbReference type="Proteomes" id="UP000317650">
    <property type="component" value="Chromosome 11"/>
</dbReference>
<reference evidence="7 8" key="1">
    <citation type="journal article" date="2019" name="Nat. Plants">
        <title>Genome sequencing of Musa balbisiana reveals subgenome evolution and function divergence in polyploid bananas.</title>
        <authorList>
            <person name="Yao X."/>
        </authorList>
    </citation>
    <scope>NUCLEOTIDE SEQUENCE [LARGE SCALE GENOMIC DNA]</scope>
    <source>
        <strain evidence="8">cv. DH-PKW</strain>
        <tissue evidence="7">Leaves</tissue>
    </source>
</reference>
<dbReference type="SUPFAM" id="SSF52540">
    <property type="entry name" value="P-loop containing nucleoside triphosphate hydrolases"/>
    <property type="match status" value="1"/>
</dbReference>
<name>A0A4S8J5E2_MUSBA</name>
<proteinExistence type="predicted"/>
<keyword evidence="3" id="KW-0347">Helicase</keyword>
<organism evidence="7 8">
    <name type="scientific">Musa balbisiana</name>
    <name type="common">Banana</name>
    <dbReference type="NCBI Taxonomy" id="52838"/>
    <lineage>
        <taxon>Eukaryota</taxon>
        <taxon>Viridiplantae</taxon>
        <taxon>Streptophyta</taxon>
        <taxon>Embryophyta</taxon>
        <taxon>Tracheophyta</taxon>
        <taxon>Spermatophyta</taxon>
        <taxon>Magnoliopsida</taxon>
        <taxon>Liliopsida</taxon>
        <taxon>Zingiberales</taxon>
        <taxon>Musaceae</taxon>
        <taxon>Musa</taxon>
    </lineage>
</organism>
<dbReference type="GO" id="GO:0004386">
    <property type="term" value="F:helicase activity"/>
    <property type="evidence" value="ECO:0007669"/>
    <property type="project" value="UniProtKB-KW"/>
</dbReference>
<evidence type="ECO:0000313" key="7">
    <source>
        <dbReference type="EMBL" id="THU55722.1"/>
    </source>
</evidence>
<keyword evidence="8" id="KW-1185">Reference proteome</keyword>
<dbReference type="AlphaFoldDB" id="A0A4S8J5E2"/>